<dbReference type="InterPro" id="IPR001216">
    <property type="entry name" value="P-phosphate_BS"/>
</dbReference>
<organism evidence="3 4">
    <name type="scientific">Desulfurococcus mucosus (strain ATCC 35584 / DSM 2162 / JCM 9187 / O7/1)</name>
    <dbReference type="NCBI Taxonomy" id="765177"/>
    <lineage>
        <taxon>Archaea</taxon>
        <taxon>Thermoproteota</taxon>
        <taxon>Thermoprotei</taxon>
        <taxon>Desulfurococcales</taxon>
        <taxon>Desulfurococcaceae</taxon>
        <taxon>Desulfurococcus</taxon>
    </lineage>
</organism>
<dbReference type="EMBL" id="CP002363">
    <property type="protein sequence ID" value="ADV64952.1"/>
    <property type="molecule type" value="Genomic_DNA"/>
</dbReference>
<name>E8R8X6_DESM0</name>
<dbReference type="PANTHER" id="PTHR10314">
    <property type="entry name" value="CYSTATHIONINE BETA-SYNTHASE"/>
    <property type="match status" value="1"/>
</dbReference>
<gene>
    <name evidence="3" type="ordered locus">Desmu_0644</name>
</gene>
<dbReference type="GO" id="GO:0006535">
    <property type="term" value="P:cysteine biosynthetic process from serine"/>
    <property type="evidence" value="ECO:0007669"/>
    <property type="project" value="InterPro"/>
</dbReference>
<evidence type="ECO:0000256" key="1">
    <source>
        <dbReference type="ARBA" id="ARBA00001933"/>
    </source>
</evidence>
<sequence length="405" mass="44770">MRLVEPGMLRARKIRLEEYLSLLGKIISEWKTPVIRAPGGVVVDEDLGVYTALREFGVRYIPVVDDAGEAGGEVPLDLLDPFHEVRGGGARVYDSVVDLVSRDLPTPLVKLKSLSRGDVRVWAKLEWYHPFSLSIKDRVAWYMLHRLLEEEGNPRKLYEASSTNTGMALVGLGNYHGVKVRVYLPSTAQRCVDYVFQAMGAEARRESTPITIGMLNKVLIEASRDGAIVLNQFENDYNFLVHLRYTAKEADYQLMSMGVRPSAVVAGLGTSGHFSALSFYFKHRYGRVKTIGVQPAQGSSIPGLRRIETGVKWLHSVEADEVVDVTLEEALKGVLHVARGDGIMPGFSSGAVAYALMKLVENGSLSGDVIVVFPDHGLKYVELLEGLLAEKCVEEAPQSWHQPYA</sequence>
<dbReference type="InterPro" id="IPR050214">
    <property type="entry name" value="Cys_Synth/Cystath_Beta-Synth"/>
</dbReference>
<feature type="domain" description="Tryptophan synthase beta chain-like PALP" evidence="2">
    <location>
        <begin position="105"/>
        <end position="374"/>
    </location>
</feature>
<dbReference type="KEGG" id="dmu:Desmu_0644"/>
<dbReference type="GO" id="GO:0004124">
    <property type="term" value="F:cysteine synthase activity"/>
    <property type="evidence" value="ECO:0007669"/>
    <property type="project" value="UniProtKB-EC"/>
</dbReference>
<comment type="cofactor">
    <cofactor evidence="1">
        <name>pyridoxal 5'-phosphate</name>
        <dbReference type="ChEBI" id="CHEBI:597326"/>
    </cofactor>
</comment>
<reference evidence="4" key="1">
    <citation type="submission" date="2010-11" db="EMBL/GenBank/DDBJ databases">
        <title>The complete genome of Desulfurococcus mucosus DSM 2162.</title>
        <authorList>
            <consortium name="US DOE Joint Genome Institute (JGI-PGF)"/>
            <person name="Lucas S."/>
            <person name="Copeland A."/>
            <person name="Lapidus A."/>
            <person name="Bruce D."/>
            <person name="Goodwin L."/>
            <person name="Pitluck S."/>
            <person name="Kyrpides N."/>
            <person name="Mavromatis K."/>
            <person name="Pagani I."/>
            <person name="Ivanova N."/>
            <person name="Ovchinnikova G."/>
            <person name="Chertkov O."/>
            <person name="Held B."/>
            <person name="Brettin T."/>
            <person name="Detter J.C."/>
            <person name="Tapia R."/>
            <person name="Han C."/>
            <person name="Land M."/>
            <person name="Hauser L."/>
            <person name="Markowitz V."/>
            <person name="Cheng J.-F."/>
            <person name="Hugenholtz P."/>
            <person name="Woyke T."/>
            <person name="Wu D."/>
            <person name="Wirth R."/>
            <person name="Bilek Y."/>
            <person name="Hader T."/>
            <person name="Klenk H.-P."/>
            <person name="Eisen J.A."/>
        </authorList>
    </citation>
    <scope>NUCLEOTIDE SEQUENCE [LARGE SCALE GENOMIC DNA]</scope>
    <source>
        <strain evidence="4">ATCC 35584 / DSM 2162 / JCM 9187 / O7/1</strain>
    </source>
</reference>
<dbReference type="Proteomes" id="UP000001068">
    <property type="component" value="Chromosome"/>
</dbReference>
<keyword evidence="4" id="KW-1185">Reference proteome</keyword>
<keyword evidence="3" id="KW-0808">Transferase</keyword>
<dbReference type="eggNOG" id="arCOG01430">
    <property type="taxonomic scope" value="Archaea"/>
</dbReference>
<dbReference type="AlphaFoldDB" id="E8R8X6"/>
<dbReference type="HOGENOM" id="CLU_021018_1_1_2"/>
<dbReference type="SUPFAM" id="SSF53686">
    <property type="entry name" value="Tryptophan synthase beta subunit-like PLP-dependent enzymes"/>
    <property type="match status" value="1"/>
</dbReference>
<protein>
    <submittedName>
        <fullName evidence="3">Cysteine synthase</fullName>
        <ecNumber evidence="3">2.5.1.47</ecNumber>
    </submittedName>
</protein>
<dbReference type="Gene3D" id="3.40.50.1100">
    <property type="match status" value="2"/>
</dbReference>
<dbReference type="Pfam" id="PF00291">
    <property type="entry name" value="PALP"/>
    <property type="match status" value="1"/>
</dbReference>
<reference evidence="3 4" key="2">
    <citation type="journal article" date="2011" name="Stand. Genomic Sci.">
        <title>Complete genome sequence of Desulfurococcus mucosus type strain (O7/1).</title>
        <authorList>
            <person name="Wirth R."/>
            <person name="Chertkov O."/>
            <person name="Held B."/>
            <person name="Lapidus A."/>
            <person name="Nolan M."/>
            <person name="Lucas S."/>
            <person name="Hammon N."/>
            <person name="Deshpande S."/>
            <person name="Cheng J.F."/>
            <person name="Tapia R."/>
            <person name="Han C."/>
            <person name="Goodwin L."/>
            <person name="Pitluck S."/>
            <person name="Liolios K."/>
            <person name="Ioanna P."/>
            <person name="Ivanova N."/>
            <person name="Mavromatis K."/>
            <person name="Mikhailova N."/>
            <person name="Pati A."/>
            <person name="Chen A."/>
            <person name="Palaniappan K."/>
            <person name="Land M."/>
            <person name="Hauser L."/>
            <person name="Chang Y.J."/>
            <person name="Jeffries C.D."/>
            <person name="Bilek Y."/>
            <person name="Hader T."/>
            <person name="Rohde M."/>
            <person name="Spring S."/>
            <person name="Sikorski J."/>
            <person name="Goker M."/>
            <person name="Woyke T."/>
            <person name="Bristow J."/>
            <person name="Eisen J.A."/>
            <person name="Markowitz V."/>
            <person name="Hugenholtz P."/>
            <person name="Kyrpides N.C."/>
            <person name="Klenk H.P."/>
        </authorList>
    </citation>
    <scope>NUCLEOTIDE SEQUENCE [LARGE SCALE GENOMIC DNA]</scope>
    <source>
        <strain evidence="4">ATCC 35584 / DSM 2162 / JCM 9187 / O7/1</strain>
    </source>
</reference>
<evidence type="ECO:0000259" key="2">
    <source>
        <dbReference type="Pfam" id="PF00291"/>
    </source>
</evidence>
<dbReference type="PROSITE" id="PS00901">
    <property type="entry name" value="CYS_SYNTHASE"/>
    <property type="match status" value="1"/>
</dbReference>
<dbReference type="EC" id="2.5.1.47" evidence="3"/>
<accession>E8R8X6</accession>
<proteinExistence type="predicted"/>
<evidence type="ECO:0000313" key="3">
    <source>
        <dbReference type="EMBL" id="ADV64952.1"/>
    </source>
</evidence>
<dbReference type="InterPro" id="IPR001926">
    <property type="entry name" value="TrpB-like_PALP"/>
</dbReference>
<dbReference type="InterPro" id="IPR036052">
    <property type="entry name" value="TrpB-like_PALP_sf"/>
</dbReference>
<evidence type="ECO:0000313" key="4">
    <source>
        <dbReference type="Proteomes" id="UP000001068"/>
    </source>
</evidence>
<dbReference type="STRING" id="765177.Desmu_0644"/>